<proteinExistence type="predicted"/>
<evidence type="ECO:0000256" key="1">
    <source>
        <dbReference type="ARBA" id="ARBA00004430"/>
    </source>
</evidence>
<dbReference type="Proteomes" id="UP000650467">
    <property type="component" value="Unassembled WGS sequence"/>
</dbReference>
<feature type="compositionally biased region" description="Low complexity" evidence="2">
    <location>
        <begin position="510"/>
        <end position="559"/>
    </location>
</feature>
<evidence type="ECO:0000313" key="3">
    <source>
        <dbReference type="EMBL" id="KAG2439486.1"/>
    </source>
</evidence>
<feature type="compositionally biased region" description="Gly residues" evidence="2">
    <location>
        <begin position="624"/>
        <end position="634"/>
    </location>
</feature>
<feature type="region of interest" description="Disordered" evidence="2">
    <location>
        <begin position="863"/>
        <end position="940"/>
    </location>
</feature>
<dbReference type="InterPro" id="IPR051647">
    <property type="entry name" value="Mediator_comp_sub12"/>
</dbReference>
<dbReference type="GO" id="GO:0045944">
    <property type="term" value="P:positive regulation of transcription by RNA polymerase II"/>
    <property type="evidence" value="ECO:0007669"/>
    <property type="project" value="TreeGrafter"/>
</dbReference>
<feature type="region of interest" description="Disordered" evidence="2">
    <location>
        <begin position="704"/>
        <end position="724"/>
    </location>
</feature>
<reference evidence="3" key="1">
    <citation type="journal article" date="2020" name="bioRxiv">
        <title>Comparative genomics of Chlamydomonas.</title>
        <authorList>
            <person name="Craig R.J."/>
            <person name="Hasan A.R."/>
            <person name="Ness R.W."/>
            <person name="Keightley P.D."/>
        </authorList>
    </citation>
    <scope>NUCLEOTIDE SEQUENCE</scope>
    <source>
        <strain evidence="3">SAG 7.73</strain>
    </source>
</reference>
<dbReference type="GO" id="GO:0005930">
    <property type="term" value="C:axoneme"/>
    <property type="evidence" value="ECO:0007669"/>
    <property type="project" value="UniProtKB-SubCell"/>
</dbReference>
<comment type="caution">
    <text evidence="3">The sequence shown here is derived from an EMBL/GenBank/DDBJ whole genome shotgun (WGS) entry which is preliminary data.</text>
</comment>
<evidence type="ECO:0000313" key="4">
    <source>
        <dbReference type="Proteomes" id="UP000650467"/>
    </source>
</evidence>
<dbReference type="EMBL" id="JAEHOC010000008">
    <property type="protein sequence ID" value="KAG2439486.1"/>
    <property type="molecule type" value="Genomic_DNA"/>
</dbReference>
<feature type="compositionally biased region" description="Low complexity" evidence="2">
    <location>
        <begin position="863"/>
        <end position="892"/>
    </location>
</feature>
<feature type="compositionally biased region" description="Gly residues" evidence="2">
    <location>
        <begin position="476"/>
        <end position="497"/>
    </location>
</feature>
<dbReference type="GO" id="GO:0016592">
    <property type="term" value="C:mediator complex"/>
    <property type="evidence" value="ECO:0007669"/>
    <property type="project" value="TreeGrafter"/>
</dbReference>
<dbReference type="PANTHER" id="PTHR46007:SF8">
    <property type="entry name" value="C2H2-TYPE DOMAIN-CONTAINING PROTEIN"/>
    <property type="match status" value="1"/>
</dbReference>
<feature type="compositionally biased region" description="Low complexity" evidence="2">
    <location>
        <begin position="463"/>
        <end position="475"/>
    </location>
</feature>
<dbReference type="SUPFAM" id="SSF52047">
    <property type="entry name" value="RNI-like"/>
    <property type="match status" value="1"/>
</dbReference>
<protein>
    <submittedName>
        <fullName evidence="3">Uncharacterized protein</fullName>
    </submittedName>
</protein>
<dbReference type="PANTHER" id="PTHR46007">
    <property type="entry name" value="MEDIATOR OF RNA POLYMERASE II TRANSCRIPTION SUBUNIT 12"/>
    <property type="match status" value="1"/>
</dbReference>
<dbReference type="Gene3D" id="3.80.10.10">
    <property type="entry name" value="Ribonuclease Inhibitor"/>
    <property type="match status" value="2"/>
</dbReference>
<keyword evidence="4" id="KW-1185">Reference proteome</keyword>
<feature type="region of interest" description="Disordered" evidence="2">
    <location>
        <begin position="1"/>
        <end position="21"/>
    </location>
</feature>
<organism evidence="3 4">
    <name type="scientific">Chlamydomonas incerta</name>
    <dbReference type="NCBI Taxonomy" id="51695"/>
    <lineage>
        <taxon>Eukaryota</taxon>
        <taxon>Viridiplantae</taxon>
        <taxon>Chlorophyta</taxon>
        <taxon>core chlorophytes</taxon>
        <taxon>Chlorophyceae</taxon>
        <taxon>CS clade</taxon>
        <taxon>Chlamydomonadales</taxon>
        <taxon>Chlamydomonadaceae</taxon>
        <taxon>Chlamydomonas</taxon>
    </lineage>
</organism>
<sequence>MSSHTDADDAESPGASSLGALDRLPPDLLASHVWTQLPRRDRRALRLASRGLARLTAEAVMSRLTVAVCRASLLTLTSHNHKLHQRFPRPTRLALRLLPPAGANRRLGEPSEAADSVAGGAGGSAADAAGGAEFAGFAGGGGGPEWVGSQAVMSYFLSELGASTTLTALSLQGWQELQSRDLHHVAASYPRLQRLHLAGLPGNNYLHGHVLGALGKAGAAALRELVIDTQVVMDAAAALAALSAAALPSLAALQLSGLPLLGSWQPLPLAGLGAGLTRLELTFEHRHSGAEAALSELGRLGGLRHLALDFMQLGSGSSLWSAGWLLCHVLSRLPALTCLRLPRAFLYDQSHPAYLATLAARLPALTELGLGSAILSEETVAALGGGARRRAAAAAAAAGPGQQQALVGGESGGGGGAAAGLEPATPAAVGTAGAGRDVGAGAFGSGAAQAAAGQATTSTTGAAAAAASPMSTSPGSAGGAGDSGGDGEDGGGSGGSSGSTRGEQRERDAGSGSTPAAASTSTAERNDLAPATPAAAGAAGAADAGGSSSGDASGGAPALGAVPPPGATLVRHWRRLALGAAMPCYLELLLRALGIEPVGADKEEEEEQTQQQQQQRTERDGSEGRGGGGVGREGGPATPAPGRRRPDVPDSAGRGGGGYGAAAASAGGGGGGGGGTARTGSLDLLELCTPATLPMVQLLPRYVRSGSSGSSSAGSSSAGAGGGGGGVKEVRLLLRLGGNWAEVVAALRRLGRALTGLALMPTFLYGSGTMITEPVVEALAAGLPHLTHLELYRLNIAPEALAAALARLPALRYLLLGVADEARERRGRGHPAALVAAALEALHQQRRRQQRWRVAHSGLLAAGAADAAAETGTGTETGTETRTGTDTETGAAPCDPHSADREHDKHHQHHHQQQHQQQHQHHQHHQNQNQNQNQQPADDSVVCCPELSEAEAAAFNEAAELQYGVYDSGGARLRVARAAGDRSLPARLAVGCSMAQTGWQA</sequence>
<name>A0A835T8N4_CHLIN</name>
<feature type="region of interest" description="Disordered" evidence="2">
    <location>
        <begin position="463"/>
        <end position="559"/>
    </location>
</feature>
<feature type="compositionally biased region" description="Low complexity" evidence="2">
    <location>
        <begin position="705"/>
        <end position="718"/>
    </location>
</feature>
<feature type="compositionally biased region" description="Basic residues" evidence="2">
    <location>
        <begin position="906"/>
        <end position="925"/>
    </location>
</feature>
<dbReference type="OrthoDB" id="551153at2759"/>
<gene>
    <name evidence="3" type="ORF">HXX76_004840</name>
</gene>
<evidence type="ECO:0000256" key="2">
    <source>
        <dbReference type="SAM" id="MobiDB-lite"/>
    </source>
</evidence>
<comment type="subcellular location">
    <subcellularLocation>
        <location evidence="1">Cytoplasm</location>
        <location evidence="1">Cytoskeleton</location>
        <location evidence="1">Cilium axoneme</location>
    </subcellularLocation>
</comment>
<dbReference type="AlphaFoldDB" id="A0A835T8N4"/>
<accession>A0A835T8N4</accession>
<dbReference type="GO" id="GO:0003713">
    <property type="term" value="F:transcription coactivator activity"/>
    <property type="evidence" value="ECO:0007669"/>
    <property type="project" value="TreeGrafter"/>
</dbReference>
<dbReference type="InterPro" id="IPR032675">
    <property type="entry name" value="LRR_dom_sf"/>
</dbReference>
<feature type="compositionally biased region" description="Low complexity" evidence="2">
    <location>
        <begin position="926"/>
        <end position="935"/>
    </location>
</feature>
<feature type="region of interest" description="Disordered" evidence="2">
    <location>
        <begin position="601"/>
        <end position="659"/>
    </location>
</feature>